<dbReference type="RefSeq" id="WP_380800910.1">
    <property type="nucleotide sequence ID" value="NZ_JBHUIV010000010.1"/>
</dbReference>
<evidence type="ECO:0008006" key="4">
    <source>
        <dbReference type="Google" id="ProtNLM"/>
    </source>
</evidence>
<feature type="transmembrane region" description="Helical" evidence="1">
    <location>
        <begin position="36"/>
        <end position="54"/>
    </location>
</feature>
<proteinExistence type="predicted"/>
<evidence type="ECO:0000313" key="3">
    <source>
        <dbReference type="Proteomes" id="UP001597414"/>
    </source>
</evidence>
<sequence>MKKVILLFALILMVIISIGLWFYKQSSLEASEKIEILHFGIIILVIAFAVFIGIKRYLSLKRGEPAEDEMSKNILQRTAAVSYYISLYLWVFILFIKDRVNIDTEQLIGSGILGMAIIYASIAVFLNFKGMKGD</sequence>
<accession>A0ABW5B4G8</accession>
<name>A0ABW5B4G8_9BACT</name>
<keyword evidence="1" id="KW-0812">Transmembrane</keyword>
<dbReference type="Proteomes" id="UP001597414">
    <property type="component" value="Unassembled WGS sequence"/>
</dbReference>
<feature type="transmembrane region" description="Helical" evidence="1">
    <location>
        <begin position="108"/>
        <end position="128"/>
    </location>
</feature>
<feature type="transmembrane region" description="Helical" evidence="1">
    <location>
        <begin position="5"/>
        <end position="24"/>
    </location>
</feature>
<keyword evidence="1" id="KW-1133">Transmembrane helix</keyword>
<organism evidence="2 3">
    <name type="scientific">Shivajiella indica</name>
    <dbReference type="NCBI Taxonomy" id="872115"/>
    <lineage>
        <taxon>Bacteria</taxon>
        <taxon>Pseudomonadati</taxon>
        <taxon>Bacteroidota</taxon>
        <taxon>Cytophagia</taxon>
        <taxon>Cytophagales</taxon>
        <taxon>Cyclobacteriaceae</taxon>
        <taxon>Shivajiella</taxon>
    </lineage>
</organism>
<protein>
    <recommendedName>
        <fullName evidence="4">DUF2178 domain-containing protein</fullName>
    </recommendedName>
</protein>
<feature type="transmembrane region" description="Helical" evidence="1">
    <location>
        <begin position="74"/>
        <end position="96"/>
    </location>
</feature>
<evidence type="ECO:0000256" key="1">
    <source>
        <dbReference type="SAM" id="Phobius"/>
    </source>
</evidence>
<evidence type="ECO:0000313" key="2">
    <source>
        <dbReference type="EMBL" id="MFD2201022.1"/>
    </source>
</evidence>
<keyword evidence="3" id="KW-1185">Reference proteome</keyword>
<gene>
    <name evidence="2" type="ORF">ACFSKV_05565</name>
</gene>
<comment type="caution">
    <text evidence="2">The sequence shown here is derived from an EMBL/GenBank/DDBJ whole genome shotgun (WGS) entry which is preliminary data.</text>
</comment>
<dbReference type="EMBL" id="JBHUIV010000010">
    <property type="protein sequence ID" value="MFD2201022.1"/>
    <property type="molecule type" value="Genomic_DNA"/>
</dbReference>
<keyword evidence="1" id="KW-0472">Membrane</keyword>
<reference evidence="3" key="1">
    <citation type="journal article" date="2019" name="Int. J. Syst. Evol. Microbiol.">
        <title>The Global Catalogue of Microorganisms (GCM) 10K type strain sequencing project: providing services to taxonomists for standard genome sequencing and annotation.</title>
        <authorList>
            <consortium name="The Broad Institute Genomics Platform"/>
            <consortium name="The Broad Institute Genome Sequencing Center for Infectious Disease"/>
            <person name="Wu L."/>
            <person name="Ma J."/>
        </authorList>
    </citation>
    <scope>NUCLEOTIDE SEQUENCE [LARGE SCALE GENOMIC DNA]</scope>
    <source>
        <strain evidence="3">KCTC 19812</strain>
    </source>
</reference>